<evidence type="ECO:0000256" key="3">
    <source>
        <dbReference type="RuleBase" id="RU362118"/>
    </source>
</evidence>
<sequence>MKTETLAIHAGNQITDSRKPVIQPITLSTTFMHHEGSMVYSRLENPNRESLEKVMASLETGADAAAFSSGNAAGMAVFQALPVGTHVIAPNDMYHGLRRLLTEVFKDKLSVDFVDLTQPETVEKSLKPHTGLLWIETPSNPLLQISDIRALSDIAHKKNIPVVCDSTFATPIFQNPLAWGADMVMHSNTKFIGGHSDVIGGILVTKTENKIWEKIKTIQSIGGAVPSPFDCYLLVRSIKTLPYRMKGHEENATRLAGFLESHPRIDEVYYPGLPSNPGHRTAKMQMSGFGGVLSFLFKGSADKTDQFIANLQYFTNATSLGGVESLIERRAKVEGPGSKTLPNLIRLSVGLENIEDLISDMESAFEKIS</sequence>
<evidence type="ECO:0000313" key="5">
    <source>
        <dbReference type="Proteomes" id="UP001595818"/>
    </source>
</evidence>
<name>A0ABV9T315_9BACT</name>
<dbReference type="PANTHER" id="PTHR11808:SF35">
    <property type="entry name" value="CYSTATHIONINE GAMMA-SYNTHASE (AFU_ORTHOLOGUE AFUA_7G01590)"/>
    <property type="match status" value="1"/>
</dbReference>
<protein>
    <submittedName>
        <fullName evidence="4">Trans-sulfuration enzyme family protein</fullName>
    </submittedName>
</protein>
<evidence type="ECO:0000256" key="2">
    <source>
        <dbReference type="ARBA" id="ARBA00022898"/>
    </source>
</evidence>
<comment type="cofactor">
    <cofactor evidence="1 3">
        <name>pyridoxal 5'-phosphate</name>
        <dbReference type="ChEBI" id="CHEBI:597326"/>
    </cofactor>
</comment>
<evidence type="ECO:0000256" key="1">
    <source>
        <dbReference type="ARBA" id="ARBA00001933"/>
    </source>
</evidence>
<dbReference type="InterPro" id="IPR015422">
    <property type="entry name" value="PyrdxlP-dep_Trfase_small"/>
</dbReference>
<dbReference type="InterPro" id="IPR015424">
    <property type="entry name" value="PyrdxlP-dep_Trfase"/>
</dbReference>
<dbReference type="PANTHER" id="PTHR11808">
    <property type="entry name" value="TRANS-SULFURATION ENZYME FAMILY MEMBER"/>
    <property type="match status" value="1"/>
</dbReference>
<accession>A0ABV9T315</accession>
<reference evidence="5" key="1">
    <citation type="journal article" date="2019" name="Int. J. Syst. Evol. Microbiol.">
        <title>The Global Catalogue of Microorganisms (GCM) 10K type strain sequencing project: providing services to taxonomists for standard genome sequencing and annotation.</title>
        <authorList>
            <consortium name="The Broad Institute Genomics Platform"/>
            <consortium name="The Broad Institute Genome Sequencing Center for Infectious Disease"/>
            <person name="Wu L."/>
            <person name="Ma J."/>
        </authorList>
    </citation>
    <scope>NUCLEOTIDE SEQUENCE [LARGE SCALE GENOMIC DNA]</scope>
    <source>
        <strain evidence="5">CGMCC 4.7466</strain>
    </source>
</reference>
<comment type="similarity">
    <text evidence="3">Belongs to the trans-sulfuration enzymes family.</text>
</comment>
<keyword evidence="5" id="KW-1185">Reference proteome</keyword>
<dbReference type="EMBL" id="JBHSJJ010000008">
    <property type="protein sequence ID" value="MFC4873106.1"/>
    <property type="molecule type" value="Genomic_DNA"/>
</dbReference>
<dbReference type="CDD" id="cd00614">
    <property type="entry name" value="CGS_like"/>
    <property type="match status" value="1"/>
</dbReference>
<keyword evidence="2 3" id="KW-0663">Pyridoxal phosphate</keyword>
<dbReference type="PIRSF" id="PIRSF001434">
    <property type="entry name" value="CGS"/>
    <property type="match status" value="1"/>
</dbReference>
<gene>
    <name evidence="4" type="ORF">ACFPFU_15515</name>
</gene>
<dbReference type="Gene3D" id="3.90.1150.10">
    <property type="entry name" value="Aspartate Aminotransferase, domain 1"/>
    <property type="match status" value="1"/>
</dbReference>
<comment type="caution">
    <text evidence="4">The sequence shown here is derived from an EMBL/GenBank/DDBJ whole genome shotgun (WGS) entry which is preliminary data.</text>
</comment>
<proteinExistence type="inferred from homology"/>
<organism evidence="4 5">
    <name type="scientific">Negadavirga shengliensis</name>
    <dbReference type="NCBI Taxonomy" id="1389218"/>
    <lineage>
        <taxon>Bacteria</taxon>
        <taxon>Pseudomonadati</taxon>
        <taxon>Bacteroidota</taxon>
        <taxon>Cytophagia</taxon>
        <taxon>Cytophagales</taxon>
        <taxon>Cyclobacteriaceae</taxon>
        <taxon>Negadavirga</taxon>
    </lineage>
</organism>
<dbReference type="Gene3D" id="3.40.640.10">
    <property type="entry name" value="Type I PLP-dependent aspartate aminotransferase-like (Major domain)"/>
    <property type="match status" value="1"/>
</dbReference>
<dbReference type="RefSeq" id="WP_377065685.1">
    <property type="nucleotide sequence ID" value="NZ_JBHSJJ010000008.1"/>
</dbReference>
<evidence type="ECO:0000313" key="4">
    <source>
        <dbReference type="EMBL" id="MFC4873106.1"/>
    </source>
</evidence>
<dbReference type="Pfam" id="PF01053">
    <property type="entry name" value="Cys_Met_Meta_PP"/>
    <property type="match status" value="1"/>
</dbReference>
<dbReference type="Proteomes" id="UP001595818">
    <property type="component" value="Unassembled WGS sequence"/>
</dbReference>
<dbReference type="InterPro" id="IPR015421">
    <property type="entry name" value="PyrdxlP-dep_Trfase_major"/>
</dbReference>
<dbReference type="InterPro" id="IPR000277">
    <property type="entry name" value="Cys/Met-Metab_PyrdxlP-dep_enz"/>
</dbReference>
<dbReference type="SUPFAM" id="SSF53383">
    <property type="entry name" value="PLP-dependent transferases"/>
    <property type="match status" value="1"/>
</dbReference>